<proteinExistence type="predicted"/>
<evidence type="ECO:0000259" key="2">
    <source>
        <dbReference type="Pfam" id="PF13038"/>
    </source>
</evidence>
<keyword evidence="4" id="KW-1185">Reference proteome</keyword>
<protein>
    <submittedName>
        <fullName evidence="3">DUF3899 domain-containing protein</fullName>
    </submittedName>
</protein>
<dbReference type="Pfam" id="PF13038">
    <property type="entry name" value="DUF3899"/>
    <property type="match status" value="1"/>
</dbReference>
<sequence>MRDKQYLYLVLNLIITSLLFLFFSDQYNITNFINTLFYISLLYIIIGLFLYIKRGGFFDGITFGFRRFWSVMSRHPDYLEEWKEKPLPSESKNEKFYRFIKFQGIALFIILVVLLVIYYL</sequence>
<feature type="transmembrane region" description="Helical" evidence="1">
    <location>
        <begin position="35"/>
        <end position="52"/>
    </location>
</feature>
<keyword evidence="1" id="KW-0472">Membrane</keyword>
<dbReference type="KEGG" id="ocn:CUC15_18050"/>
<feature type="domain" description="DUF3899" evidence="2">
    <location>
        <begin position="33"/>
        <end position="115"/>
    </location>
</feature>
<feature type="transmembrane region" description="Helical" evidence="1">
    <location>
        <begin position="7"/>
        <end position="23"/>
    </location>
</feature>
<dbReference type="OrthoDB" id="2989943at2"/>
<keyword evidence="1" id="KW-1133">Transmembrane helix</keyword>
<feature type="transmembrane region" description="Helical" evidence="1">
    <location>
        <begin position="99"/>
        <end position="119"/>
    </location>
</feature>
<evidence type="ECO:0000313" key="4">
    <source>
        <dbReference type="Proteomes" id="UP000253908"/>
    </source>
</evidence>
<evidence type="ECO:0000256" key="1">
    <source>
        <dbReference type="SAM" id="Phobius"/>
    </source>
</evidence>
<evidence type="ECO:0000313" key="3">
    <source>
        <dbReference type="EMBL" id="AXI10728.1"/>
    </source>
</evidence>
<keyword evidence="1" id="KW-0812">Transmembrane</keyword>
<name>A0A345PL48_9BACI</name>
<gene>
    <name evidence="3" type="ORF">CUC15_18050</name>
</gene>
<dbReference type="Proteomes" id="UP000253908">
    <property type="component" value="Chromosome"/>
</dbReference>
<dbReference type="RefSeq" id="WP_114918012.1">
    <property type="nucleotide sequence ID" value="NZ_CP024848.1"/>
</dbReference>
<accession>A0A345PL48</accession>
<organism evidence="3 4">
    <name type="scientific">Oceanobacillus zhaokaii</name>
    <dbReference type="NCBI Taxonomy" id="2052660"/>
    <lineage>
        <taxon>Bacteria</taxon>
        <taxon>Bacillati</taxon>
        <taxon>Bacillota</taxon>
        <taxon>Bacilli</taxon>
        <taxon>Bacillales</taxon>
        <taxon>Bacillaceae</taxon>
        <taxon>Oceanobacillus</taxon>
    </lineage>
</organism>
<dbReference type="InterPro" id="IPR025007">
    <property type="entry name" value="DUF3899"/>
</dbReference>
<dbReference type="EMBL" id="CP024848">
    <property type="protein sequence ID" value="AXI10728.1"/>
    <property type="molecule type" value="Genomic_DNA"/>
</dbReference>
<dbReference type="AlphaFoldDB" id="A0A345PL48"/>
<reference evidence="4" key="1">
    <citation type="submission" date="2017-11" db="EMBL/GenBank/DDBJ databases">
        <authorList>
            <person name="Zhu W."/>
        </authorList>
    </citation>
    <scope>NUCLEOTIDE SEQUENCE [LARGE SCALE GENOMIC DNA]</scope>
    <source>
        <strain evidence="4">160</strain>
    </source>
</reference>